<dbReference type="EMBL" id="SNRW01034428">
    <property type="protein sequence ID" value="KAA6355558.1"/>
    <property type="molecule type" value="Genomic_DNA"/>
</dbReference>
<organism evidence="1 2">
    <name type="scientific">Streblomastix strix</name>
    <dbReference type="NCBI Taxonomy" id="222440"/>
    <lineage>
        <taxon>Eukaryota</taxon>
        <taxon>Metamonada</taxon>
        <taxon>Preaxostyla</taxon>
        <taxon>Oxymonadida</taxon>
        <taxon>Streblomastigidae</taxon>
        <taxon>Streblomastix</taxon>
    </lineage>
</organism>
<protein>
    <submittedName>
        <fullName evidence="1">Uncharacterized protein</fullName>
    </submittedName>
</protein>
<accession>A0A5J4TBB3</accession>
<name>A0A5J4TBB3_9EUKA</name>
<gene>
    <name evidence="1" type="ORF">EZS28_048914</name>
</gene>
<feature type="non-terminal residue" evidence="1">
    <location>
        <position position="1"/>
    </location>
</feature>
<dbReference type="Proteomes" id="UP000324800">
    <property type="component" value="Unassembled WGS sequence"/>
</dbReference>
<proteinExistence type="predicted"/>
<sequence length="94" mass="11275">TIFDRLLGTTREVNQRWSLFPLKVGYTIKQYDPDKLFFDDNYVPQLFAFNEESRKNINDVCKILKECDKNIRIIEVENDEEFDKYGEEEDNNTV</sequence>
<comment type="caution">
    <text evidence="1">The sequence shown here is derived from an EMBL/GenBank/DDBJ whole genome shotgun (WGS) entry which is preliminary data.</text>
</comment>
<reference evidence="1 2" key="1">
    <citation type="submission" date="2019-03" db="EMBL/GenBank/DDBJ databases">
        <title>Single cell metagenomics reveals metabolic interactions within the superorganism composed of flagellate Streblomastix strix and complex community of Bacteroidetes bacteria on its surface.</title>
        <authorList>
            <person name="Treitli S.C."/>
            <person name="Kolisko M."/>
            <person name="Husnik F."/>
            <person name="Keeling P."/>
            <person name="Hampl V."/>
        </authorList>
    </citation>
    <scope>NUCLEOTIDE SEQUENCE [LARGE SCALE GENOMIC DNA]</scope>
    <source>
        <strain evidence="1">ST1C</strain>
    </source>
</reference>
<dbReference type="AlphaFoldDB" id="A0A5J4TBB3"/>
<evidence type="ECO:0000313" key="1">
    <source>
        <dbReference type="EMBL" id="KAA6355558.1"/>
    </source>
</evidence>
<evidence type="ECO:0000313" key="2">
    <source>
        <dbReference type="Proteomes" id="UP000324800"/>
    </source>
</evidence>